<dbReference type="GO" id="GO:0000155">
    <property type="term" value="F:phosphorelay sensor kinase activity"/>
    <property type="evidence" value="ECO:0007669"/>
    <property type="project" value="InterPro"/>
</dbReference>
<keyword evidence="9" id="KW-0812">Transmembrane</keyword>
<dbReference type="PROSITE" id="PS50109">
    <property type="entry name" value="HIS_KIN"/>
    <property type="match status" value="1"/>
</dbReference>
<dbReference type="InterPro" id="IPR004358">
    <property type="entry name" value="Sig_transdc_His_kin-like_C"/>
</dbReference>
<evidence type="ECO:0000256" key="3">
    <source>
        <dbReference type="ARBA" id="ARBA00022553"/>
    </source>
</evidence>
<dbReference type="AlphaFoldDB" id="A0A161PY18"/>
<reference evidence="11 12" key="1">
    <citation type="submission" date="2015-12" db="EMBL/GenBank/DDBJ databases">
        <title>Draft genome of Thermovenabulum gondwanense isolated from a red thermophilic microbial mat colonisisng an outflow channel of a bore well.</title>
        <authorList>
            <person name="Patel B.K."/>
        </authorList>
    </citation>
    <scope>NUCLEOTIDE SEQUENCE [LARGE SCALE GENOMIC DNA]</scope>
    <source>
        <strain evidence="11 12">R270</strain>
    </source>
</reference>
<keyword evidence="7" id="KW-0067">ATP-binding</keyword>
<evidence type="ECO:0000256" key="1">
    <source>
        <dbReference type="ARBA" id="ARBA00000085"/>
    </source>
</evidence>
<comment type="catalytic activity">
    <reaction evidence="1">
        <text>ATP + protein L-histidine = ADP + protein N-phospho-L-histidine.</text>
        <dbReference type="EC" id="2.7.13.3"/>
    </reaction>
</comment>
<dbReference type="Gene3D" id="3.30.565.10">
    <property type="entry name" value="Histidine kinase-like ATPase, C-terminal domain"/>
    <property type="match status" value="1"/>
</dbReference>
<comment type="caution">
    <text evidence="11">The sequence shown here is derived from an EMBL/GenBank/DDBJ whole genome shotgun (WGS) entry which is preliminary data.</text>
</comment>
<keyword evidence="3" id="KW-0597">Phosphoprotein</keyword>
<evidence type="ECO:0000256" key="4">
    <source>
        <dbReference type="ARBA" id="ARBA00022679"/>
    </source>
</evidence>
<evidence type="ECO:0000259" key="10">
    <source>
        <dbReference type="PROSITE" id="PS50109"/>
    </source>
</evidence>
<evidence type="ECO:0000256" key="2">
    <source>
        <dbReference type="ARBA" id="ARBA00012438"/>
    </source>
</evidence>
<organism evidence="11 12">
    <name type="scientific">Thermovenabulum gondwanense</name>
    <dbReference type="NCBI Taxonomy" id="520767"/>
    <lineage>
        <taxon>Bacteria</taxon>
        <taxon>Bacillati</taxon>
        <taxon>Bacillota</taxon>
        <taxon>Clostridia</taxon>
        <taxon>Thermosediminibacterales</taxon>
        <taxon>Thermosediminibacteraceae</taxon>
        <taxon>Thermovenabulum</taxon>
    </lineage>
</organism>
<dbReference type="EC" id="2.7.13.3" evidence="2"/>
<keyword evidence="5" id="KW-0547">Nucleotide-binding</keyword>
<evidence type="ECO:0000256" key="5">
    <source>
        <dbReference type="ARBA" id="ARBA00022741"/>
    </source>
</evidence>
<evidence type="ECO:0000256" key="6">
    <source>
        <dbReference type="ARBA" id="ARBA00022777"/>
    </source>
</evidence>
<dbReference type="InterPro" id="IPR036097">
    <property type="entry name" value="HisK_dim/P_sf"/>
</dbReference>
<dbReference type="SMART" id="SM00388">
    <property type="entry name" value="HisKA"/>
    <property type="match status" value="1"/>
</dbReference>
<keyword evidence="8" id="KW-0902">Two-component regulatory system</keyword>
<protein>
    <recommendedName>
        <fullName evidence="2">histidine kinase</fullName>
        <ecNumber evidence="2">2.7.13.3</ecNumber>
    </recommendedName>
</protein>
<name>A0A161PY18_9FIRM</name>
<dbReference type="Proteomes" id="UP000075737">
    <property type="component" value="Unassembled WGS sequence"/>
</dbReference>
<dbReference type="InterPro" id="IPR003594">
    <property type="entry name" value="HATPase_dom"/>
</dbReference>
<evidence type="ECO:0000256" key="7">
    <source>
        <dbReference type="ARBA" id="ARBA00022840"/>
    </source>
</evidence>
<keyword evidence="9" id="KW-0472">Membrane</keyword>
<keyword evidence="4 11" id="KW-0808">Transferase</keyword>
<evidence type="ECO:0000313" key="12">
    <source>
        <dbReference type="Proteomes" id="UP000075737"/>
    </source>
</evidence>
<keyword evidence="12" id="KW-1185">Reference proteome</keyword>
<dbReference type="PRINTS" id="PR00344">
    <property type="entry name" value="BCTRLSENSOR"/>
</dbReference>
<proteinExistence type="predicted"/>
<evidence type="ECO:0000313" key="11">
    <source>
        <dbReference type="EMBL" id="KYO66894.1"/>
    </source>
</evidence>
<dbReference type="Pfam" id="PF02518">
    <property type="entry name" value="HATPase_c"/>
    <property type="match status" value="1"/>
</dbReference>
<accession>A0A161PY18</accession>
<dbReference type="SUPFAM" id="SSF55874">
    <property type="entry name" value="ATPase domain of HSP90 chaperone/DNA topoisomerase II/histidine kinase"/>
    <property type="match status" value="1"/>
</dbReference>
<dbReference type="InterPro" id="IPR005467">
    <property type="entry name" value="His_kinase_dom"/>
</dbReference>
<dbReference type="SUPFAM" id="SSF53850">
    <property type="entry name" value="Periplasmic binding protein-like II"/>
    <property type="match status" value="1"/>
</dbReference>
<dbReference type="Pfam" id="PF00512">
    <property type="entry name" value="HisKA"/>
    <property type="match status" value="1"/>
</dbReference>
<dbReference type="GO" id="GO:0005524">
    <property type="term" value="F:ATP binding"/>
    <property type="evidence" value="ECO:0007669"/>
    <property type="project" value="UniProtKB-KW"/>
</dbReference>
<dbReference type="InterPro" id="IPR003661">
    <property type="entry name" value="HisK_dim/P_dom"/>
</dbReference>
<dbReference type="CDD" id="cd00082">
    <property type="entry name" value="HisKA"/>
    <property type="match status" value="1"/>
</dbReference>
<dbReference type="PANTHER" id="PTHR43065">
    <property type="entry name" value="SENSOR HISTIDINE KINASE"/>
    <property type="match status" value="1"/>
</dbReference>
<keyword evidence="9" id="KW-1133">Transmembrane helix</keyword>
<sequence>MDYLHALSLELGVNIETKPFVWATALEKLSEGETDLCDMFESPERAKKYLFTKPIYNLRGTVAVLRNSNINDLKDIEGKKIALQKGDYTNEYFNQNYKDVKIVFVNDLSEALNLLINNKVEVVAGDEPVLLYFINKMKLSGYVEILETPLYEKPVVFAVPKSNPELVFILNKGIEKINQKNVLEKIQQKWFGLSTTIIIRKDLNSRLKNYILLLILFFAIIVSFLGLLNYSLKKEVEIRTKEIEDGKNQLKTIIDGIEQMLFVVDEDLSIKEGNKRFKEYVLSNFSFSNFDNIKLCDALSLFCKKNCDSCIFMAAINEPVKNHEIKIGDYIYLLNTYFLKENLDKKKILFIIDDITLRRLNEIQLLQANKMMAVGQLAAGVAHEIRNPLGIIRTYSYILEQSIFNKEIFEKALEEINKAVQRADRIVNNLLNFSRISGENYEFVNLEKFIRDILEVLYTYIKRNNINVEITNETKHDYLTNPDSLNHILTNIIKNALDAMSDKGGKISIAIKEADNGFKVYVKDTGKGIKKEHMEHIFNPFFTTKSPGKGTGLGLFITYTEIKKLNGSINIKSEENIGTEVEIFIPAKGREIKNGI</sequence>
<dbReference type="InterPro" id="IPR001638">
    <property type="entry name" value="Solute-binding_3/MltF_N"/>
</dbReference>
<feature type="transmembrane region" description="Helical" evidence="9">
    <location>
        <begin position="210"/>
        <end position="232"/>
    </location>
</feature>
<dbReference type="PANTHER" id="PTHR43065:SF46">
    <property type="entry name" value="C4-DICARBOXYLATE TRANSPORT SENSOR PROTEIN DCTB"/>
    <property type="match status" value="1"/>
</dbReference>
<dbReference type="EMBL" id="LOHZ01000023">
    <property type="protein sequence ID" value="KYO66894.1"/>
    <property type="molecule type" value="Genomic_DNA"/>
</dbReference>
<gene>
    <name evidence="11" type="primary">zraS_1</name>
    <name evidence="11" type="ORF">ATZ99_07110</name>
</gene>
<dbReference type="OrthoDB" id="9796330at2"/>
<dbReference type="STRING" id="520767.ATZ99_07110"/>
<dbReference type="SUPFAM" id="SSF47384">
    <property type="entry name" value="Homodimeric domain of signal transducing histidine kinase"/>
    <property type="match status" value="1"/>
</dbReference>
<dbReference type="InterPro" id="IPR036890">
    <property type="entry name" value="HATPase_C_sf"/>
</dbReference>
<dbReference type="SMART" id="SM00062">
    <property type="entry name" value="PBPb"/>
    <property type="match status" value="1"/>
</dbReference>
<keyword evidence="6" id="KW-0418">Kinase</keyword>
<dbReference type="Gene3D" id="1.10.287.130">
    <property type="match status" value="1"/>
</dbReference>
<evidence type="ECO:0000256" key="8">
    <source>
        <dbReference type="ARBA" id="ARBA00023012"/>
    </source>
</evidence>
<dbReference type="Pfam" id="PF00497">
    <property type="entry name" value="SBP_bac_3"/>
    <property type="match status" value="1"/>
</dbReference>
<feature type="domain" description="Histidine kinase" evidence="10">
    <location>
        <begin position="380"/>
        <end position="589"/>
    </location>
</feature>
<evidence type="ECO:0000256" key="9">
    <source>
        <dbReference type="SAM" id="Phobius"/>
    </source>
</evidence>
<dbReference type="SMART" id="SM00387">
    <property type="entry name" value="HATPase_c"/>
    <property type="match status" value="1"/>
</dbReference>
<dbReference type="Gene3D" id="3.40.190.10">
    <property type="entry name" value="Periplasmic binding protein-like II"/>
    <property type="match status" value="2"/>
</dbReference>